<dbReference type="VEuPathDB" id="FungiDB:BO78DRAFT_401942"/>
<feature type="region of interest" description="Disordered" evidence="1">
    <location>
        <begin position="34"/>
        <end position="64"/>
    </location>
</feature>
<sequence>MAALFQARQEPSTPFSFTVTYSLSTSTYPSHTPAISSFSATSSPTTSVGVNTTTSSTGTSLPGHSHGVSNGALAGAVVGSIAGTALLALIAAALFFRSRRRVTPISQTPSPSDRGLELAKSPASQTRPIATSPPLLGHPSSLDLLAFIPPPADDQSVSARIQTLFDHVSLHVDNYYAPGSHGPSPLTPEATLQIERYRSALIAGSLATTLANRRIRRAVLTHVLARTLLRAIQPGGSLYPPFYGAQETDLAGSATSQDHATFAWRMLTARLHAESLDTTSVAAQENIAALAGGFSKTFAPFRNPQLPDADCQRHLSSVVREGAELGSWLFAQPCSFDFVWETSSPRSIAVLPGVIKTSDEQGRPLRVPQTMVQEMTSQL</sequence>
<evidence type="ECO:0000313" key="3">
    <source>
        <dbReference type="EMBL" id="PYI00602.1"/>
    </source>
</evidence>
<keyword evidence="2" id="KW-0472">Membrane</keyword>
<dbReference type="OrthoDB" id="5421765at2759"/>
<keyword evidence="2" id="KW-0812">Transmembrane</keyword>
<dbReference type="Proteomes" id="UP000248423">
    <property type="component" value="Unassembled WGS sequence"/>
</dbReference>
<keyword evidence="4" id="KW-1185">Reference proteome</keyword>
<dbReference type="EMBL" id="KZ826443">
    <property type="protein sequence ID" value="PYI00602.1"/>
    <property type="molecule type" value="Genomic_DNA"/>
</dbReference>
<evidence type="ECO:0000256" key="1">
    <source>
        <dbReference type="SAM" id="MobiDB-lite"/>
    </source>
</evidence>
<name>A0A319DSM4_ASPSB</name>
<accession>A0A319DSM4</accession>
<protein>
    <submittedName>
        <fullName evidence="3">Uncharacterized protein</fullName>
    </submittedName>
</protein>
<feature type="transmembrane region" description="Helical" evidence="2">
    <location>
        <begin position="72"/>
        <end position="96"/>
    </location>
</feature>
<dbReference type="AlphaFoldDB" id="A0A319DSM4"/>
<evidence type="ECO:0000256" key="2">
    <source>
        <dbReference type="SAM" id="Phobius"/>
    </source>
</evidence>
<reference evidence="3 4" key="1">
    <citation type="submission" date="2018-02" db="EMBL/GenBank/DDBJ databases">
        <title>The genomes of Aspergillus section Nigri reveals drivers in fungal speciation.</title>
        <authorList>
            <consortium name="DOE Joint Genome Institute"/>
            <person name="Vesth T.C."/>
            <person name="Nybo J."/>
            <person name="Theobald S."/>
            <person name="Brandl J."/>
            <person name="Frisvad J.C."/>
            <person name="Nielsen K.F."/>
            <person name="Lyhne E.K."/>
            <person name="Kogle M.E."/>
            <person name="Kuo A."/>
            <person name="Riley R."/>
            <person name="Clum A."/>
            <person name="Nolan M."/>
            <person name="Lipzen A."/>
            <person name="Salamov A."/>
            <person name="Henrissat B."/>
            <person name="Wiebenga A."/>
            <person name="De vries R.P."/>
            <person name="Grigoriev I.V."/>
            <person name="Mortensen U.H."/>
            <person name="Andersen M.R."/>
            <person name="Baker S.E."/>
        </authorList>
    </citation>
    <scope>NUCLEOTIDE SEQUENCE [LARGE SCALE GENOMIC DNA]</scope>
    <source>
        <strain evidence="3 4">CBS 121057</strain>
    </source>
</reference>
<evidence type="ECO:0000313" key="4">
    <source>
        <dbReference type="Proteomes" id="UP000248423"/>
    </source>
</evidence>
<organism evidence="3 4">
    <name type="scientific">Aspergillus sclerotiicarbonarius (strain CBS 121057 / IBT 28362)</name>
    <dbReference type="NCBI Taxonomy" id="1448318"/>
    <lineage>
        <taxon>Eukaryota</taxon>
        <taxon>Fungi</taxon>
        <taxon>Dikarya</taxon>
        <taxon>Ascomycota</taxon>
        <taxon>Pezizomycotina</taxon>
        <taxon>Eurotiomycetes</taxon>
        <taxon>Eurotiomycetidae</taxon>
        <taxon>Eurotiales</taxon>
        <taxon>Aspergillaceae</taxon>
        <taxon>Aspergillus</taxon>
        <taxon>Aspergillus subgen. Circumdati</taxon>
    </lineage>
</organism>
<keyword evidence="2" id="KW-1133">Transmembrane helix</keyword>
<feature type="region of interest" description="Disordered" evidence="1">
    <location>
        <begin position="104"/>
        <end position="133"/>
    </location>
</feature>
<proteinExistence type="predicted"/>
<gene>
    <name evidence="3" type="ORF">BO78DRAFT_401942</name>
</gene>